<dbReference type="PRINTS" id="PR00322">
    <property type="entry name" value="G10"/>
</dbReference>
<sequence>MPRIRTLNTKKAPEGWDDVAPQLEEFANQMRDAVNEPHEGKRRNEATWKITKIHWERSRYVYELYYKKKAITRELYDWLLQEKYADASLIAKWRKPGFEYLCSLMAIDKRNTNFGTTAICRVPLHLRKAGAAQPAVSTGCISCSSQECGRLGGPIWWDSPRPADLIGWAKAGCPTAEKPAKKRKAQEEGEEAELEARAAALRRGVNAGLRAAEADALEAAAAAFRGSAEKAPPLRMHDGDEEQKEGNEDGNDEPNEAEQDVEASLPSQPLTSFLRLGGRSRHDGVLSKTQPRQLQKEGIHETGDPLSALNRAARLRGGSCVFSAAAPPLTNMEVEVLRHNGIPESSILSIRVGSTRRQVHVSQLDRPLKFPTKLEECSSVKVEILDVAGTARVSCSPSTSEYSIPLESPLEGEGSTGMEVGIRLGGAGAEVSQGAAEEAEKKKEDDAKSYLEKHGLTSFMQFLIQSLMKDKPEDPYKFLQRQVTKKMMITELSSGVSADQKLEEMLTKLSSEVTDCVPVEQLQDLQKQAEEVGDQLRKDNKELRETLDLLKGRYRSLLVENSELAQQVGESAEGSDLISMQDDVGKMVNENALLVSELTSNAPQKRRAPEGEATGLTLEDIREAIRGELRGELHEVRQDIRGFAARVDHVEAQVTKQMQQTINLLDEMTSKHTEHGGILQQLQEANKEVKARIERLEKNQGAGSTAGSTAAPSEEGRKPALVIGGWDPDQDARVTKEAAEDILRSVSAPIRIENMFVPGVRRGYAILPIDERGGETFEDRRKRVQEVITKVRDANLHLGVRADGAPRRLWIAMSQPPDRRRRARLAAKVKRLFLTLGGDKSKLEVEFNTGSAWIDGRKVCSATVGKPPMCEEAGPGWVDLNAIATGAKVTREALDKVWSPLKAEIS</sequence>
<comment type="subcellular location">
    <subcellularLocation>
        <location evidence="1">Nucleus</location>
    </subcellularLocation>
</comment>
<keyword evidence="3" id="KW-0539">Nucleus</keyword>
<feature type="region of interest" description="Disordered" evidence="5">
    <location>
        <begin position="697"/>
        <end position="718"/>
    </location>
</feature>
<dbReference type="EMBL" id="LSRX01000021">
    <property type="protein sequence ID" value="OLQ13978.1"/>
    <property type="molecule type" value="Genomic_DNA"/>
</dbReference>
<reference evidence="6 7" key="1">
    <citation type="submission" date="2016-02" db="EMBL/GenBank/DDBJ databases">
        <title>Genome analysis of coral dinoflagellate symbionts highlights evolutionary adaptations to a symbiotic lifestyle.</title>
        <authorList>
            <person name="Aranda M."/>
            <person name="Li Y."/>
            <person name="Liew Y.J."/>
            <person name="Baumgarten S."/>
            <person name="Simakov O."/>
            <person name="Wilson M."/>
            <person name="Piel J."/>
            <person name="Ashoor H."/>
            <person name="Bougouffa S."/>
            <person name="Bajic V.B."/>
            <person name="Ryu T."/>
            <person name="Ravasi T."/>
            <person name="Bayer T."/>
            <person name="Micklem G."/>
            <person name="Kim H."/>
            <person name="Bhak J."/>
            <person name="Lajeunesse T.C."/>
            <person name="Voolstra C.R."/>
        </authorList>
    </citation>
    <scope>NUCLEOTIDE SEQUENCE [LARGE SCALE GENOMIC DNA]</scope>
    <source>
        <strain evidence="6 7">CCMP2467</strain>
    </source>
</reference>
<comment type="caution">
    <text evidence="6">The sequence shown here is derived from an EMBL/GenBank/DDBJ whole genome shotgun (WGS) entry which is preliminary data.</text>
</comment>
<accession>A0A1Q9F2S1</accession>
<dbReference type="InterPro" id="IPR001748">
    <property type="entry name" value="BUD31"/>
</dbReference>
<organism evidence="6 7">
    <name type="scientific">Symbiodinium microadriaticum</name>
    <name type="common">Dinoflagellate</name>
    <name type="synonym">Zooxanthella microadriatica</name>
    <dbReference type="NCBI Taxonomy" id="2951"/>
    <lineage>
        <taxon>Eukaryota</taxon>
        <taxon>Sar</taxon>
        <taxon>Alveolata</taxon>
        <taxon>Dinophyceae</taxon>
        <taxon>Suessiales</taxon>
        <taxon>Symbiodiniaceae</taxon>
        <taxon>Symbiodinium</taxon>
    </lineage>
</organism>
<protein>
    <submittedName>
        <fullName evidence="6">Protein BUD31-like</fullName>
    </submittedName>
</protein>
<keyword evidence="7" id="KW-1185">Reference proteome</keyword>
<dbReference type="Pfam" id="PF01125">
    <property type="entry name" value="BUD31"/>
    <property type="match status" value="1"/>
</dbReference>
<dbReference type="CDD" id="cd22961">
    <property type="entry name" value="DD_TEX55-like"/>
    <property type="match status" value="1"/>
</dbReference>
<feature type="coiled-coil region" evidence="4">
    <location>
        <begin position="519"/>
        <end position="560"/>
    </location>
</feature>
<dbReference type="GO" id="GO:0005681">
    <property type="term" value="C:spliceosomal complex"/>
    <property type="evidence" value="ECO:0007669"/>
    <property type="project" value="TreeGrafter"/>
</dbReference>
<feature type="region of interest" description="Disordered" evidence="5">
    <location>
        <begin position="228"/>
        <end position="300"/>
    </location>
</feature>
<evidence type="ECO:0000256" key="1">
    <source>
        <dbReference type="ARBA" id="ARBA00004123"/>
    </source>
</evidence>
<dbReference type="OrthoDB" id="427565at2759"/>
<gene>
    <name evidence="6" type="primary">C07A9.2</name>
    <name evidence="6" type="ORF">AK812_SmicGene1994</name>
</gene>
<dbReference type="PANTHER" id="PTHR19411:SF0">
    <property type="entry name" value="PROTEIN BUD31 HOMOLOG"/>
    <property type="match status" value="1"/>
</dbReference>
<dbReference type="GO" id="GO:0000398">
    <property type="term" value="P:mRNA splicing, via spliceosome"/>
    <property type="evidence" value="ECO:0007669"/>
    <property type="project" value="TreeGrafter"/>
</dbReference>
<feature type="compositionally biased region" description="Acidic residues" evidence="5">
    <location>
        <begin position="239"/>
        <end position="261"/>
    </location>
</feature>
<evidence type="ECO:0000256" key="2">
    <source>
        <dbReference type="ARBA" id="ARBA00005287"/>
    </source>
</evidence>
<evidence type="ECO:0000256" key="3">
    <source>
        <dbReference type="ARBA" id="ARBA00023242"/>
    </source>
</evidence>
<name>A0A1Q9F2S1_SYMMI</name>
<feature type="compositionally biased region" description="Low complexity" evidence="5">
    <location>
        <begin position="701"/>
        <end position="711"/>
    </location>
</feature>
<comment type="similarity">
    <text evidence="2">Belongs to the BUD31 (G10) family.</text>
</comment>
<keyword evidence="4" id="KW-0175">Coiled coil</keyword>
<evidence type="ECO:0000256" key="5">
    <source>
        <dbReference type="SAM" id="MobiDB-lite"/>
    </source>
</evidence>
<proteinExistence type="inferred from homology"/>
<evidence type="ECO:0000313" key="7">
    <source>
        <dbReference type="Proteomes" id="UP000186817"/>
    </source>
</evidence>
<evidence type="ECO:0000313" key="6">
    <source>
        <dbReference type="EMBL" id="OLQ13978.1"/>
    </source>
</evidence>
<dbReference type="SUPFAM" id="SSF47391">
    <property type="entry name" value="Dimerization-anchoring domain of cAMP-dependent PK regulatory subunit"/>
    <property type="match status" value="1"/>
</dbReference>
<dbReference type="PANTHER" id="PTHR19411">
    <property type="entry name" value="PROTEIN BUD31-RELATED"/>
    <property type="match status" value="1"/>
</dbReference>
<dbReference type="Proteomes" id="UP000186817">
    <property type="component" value="Unassembled WGS sequence"/>
</dbReference>
<dbReference type="AlphaFoldDB" id="A0A1Q9F2S1"/>
<evidence type="ECO:0000256" key="4">
    <source>
        <dbReference type="SAM" id="Coils"/>
    </source>
</evidence>